<comment type="caution">
    <text evidence="2">The sequence shown here is derived from an EMBL/GenBank/DDBJ whole genome shotgun (WGS) entry which is preliminary data.</text>
</comment>
<protein>
    <submittedName>
        <fullName evidence="2">Antitoxin VapB45</fullName>
    </submittedName>
</protein>
<dbReference type="Pfam" id="PF04255">
    <property type="entry name" value="DUF433"/>
    <property type="match status" value="1"/>
</dbReference>
<evidence type="ECO:0000259" key="1">
    <source>
        <dbReference type="Pfam" id="PF21321"/>
    </source>
</evidence>
<feature type="domain" description="Putative antitoxin VapB45-like DNA-binding HTH" evidence="1">
    <location>
        <begin position="9"/>
        <end position="83"/>
    </location>
</feature>
<evidence type="ECO:0000313" key="3">
    <source>
        <dbReference type="Proteomes" id="UP001157126"/>
    </source>
</evidence>
<dbReference type="Pfam" id="PF21321">
    <property type="entry name" value="HTH_66"/>
    <property type="match status" value="1"/>
</dbReference>
<dbReference type="Proteomes" id="UP001157126">
    <property type="component" value="Unassembled WGS sequence"/>
</dbReference>
<dbReference type="InterPro" id="IPR007367">
    <property type="entry name" value="DUF433"/>
</dbReference>
<sequence length="226" mass="24384">MIDRFSDALYTPTEVARYLTLPASTLRGWIAPADESGSLPLVTAETTTVPGEARVPFVGLAEAYTLRAIRTARIPMQRIRPALEQLARRDQLRHALASERLFTDGAELLLDVADGASGEEAEAVRQLVVVRSGQGVLHEVVRDYLHRVTFEGGYAQVIPLPTFGGAVVVDPSRSFGQPIFASSGARLDDALDLFKAGVDVNDVADEFAISAEELQQAIRGHMSLAA</sequence>
<dbReference type="EMBL" id="BSUO01000001">
    <property type="protein sequence ID" value="GMA41540.1"/>
    <property type="molecule type" value="Genomic_DNA"/>
</dbReference>
<dbReference type="InterPro" id="IPR048708">
    <property type="entry name" value="VapB45-like_HTH"/>
</dbReference>
<proteinExistence type="predicted"/>
<reference evidence="3" key="1">
    <citation type="journal article" date="2019" name="Int. J. Syst. Evol. Microbiol.">
        <title>The Global Catalogue of Microorganisms (GCM) 10K type strain sequencing project: providing services to taxonomists for standard genome sequencing and annotation.</title>
        <authorList>
            <consortium name="The Broad Institute Genomics Platform"/>
            <consortium name="The Broad Institute Genome Sequencing Center for Infectious Disease"/>
            <person name="Wu L."/>
            <person name="Ma J."/>
        </authorList>
    </citation>
    <scope>NUCLEOTIDE SEQUENCE [LARGE SCALE GENOMIC DNA]</scope>
    <source>
        <strain evidence="3">NBRC 113072</strain>
    </source>
</reference>
<keyword evidence="3" id="KW-1185">Reference proteome</keyword>
<dbReference type="RefSeq" id="WP_284305085.1">
    <property type="nucleotide sequence ID" value="NZ_BSUO01000001.1"/>
</dbReference>
<gene>
    <name evidence="2" type="primary">vapB45</name>
    <name evidence="2" type="ORF">GCM10025883_35850</name>
</gene>
<accession>A0ABQ6IUC9</accession>
<evidence type="ECO:0000313" key="2">
    <source>
        <dbReference type="EMBL" id="GMA41540.1"/>
    </source>
</evidence>
<organism evidence="2 3">
    <name type="scientific">Mobilicoccus caccae</name>
    <dbReference type="NCBI Taxonomy" id="1859295"/>
    <lineage>
        <taxon>Bacteria</taxon>
        <taxon>Bacillati</taxon>
        <taxon>Actinomycetota</taxon>
        <taxon>Actinomycetes</taxon>
        <taxon>Micrococcales</taxon>
        <taxon>Dermatophilaceae</taxon>
        <taxon>Mobilicoccus</taxon>
    </lineage>
</organism>
<name>A0ABQ6IUC9_9MICO</name>